<dbReference type="RefSeq" id="WP_109942055.1">
    <property type="nucleotide sequence ID" value="NZ_CP176366.1"/>
</dbReference>
<dbReference type="GeneID" id="97610267"/>
<evidence type="ECO:0000313" key="2">
    <source>
        <dbReference type="EMBL" id="PWR70494.1"/>
    </source>
</evidence>
<proteinExistence type="predicted"/>
<comment type="caution">
    <text evidence="2">The sequence shown here is derived from an EMBL/GenBank/DDBJ whole genome shotgun (WGS) entry which is preliminary data.</text>
</comment>
<name>A0A2V2MQH5_9EURY</name>
<dbReference type="Proteomes" id="UP000245934">
    <property type="component" value="Unassembled WGS sequence"/>
</dbReference>
<evidence type="ECO:0000256" key="1">
    <source>
        <dbReference type="SAM" id="MobiDB-lite"/>
    </source>
</evidence>
<dbReference type="EMBL" id="QGMZ01000041">
    <property type="protein sequence ID" value="PWR70494.1"/>
    <property type="molecule type" value="Genomic_DNA"/>
</dbReference>
<accession>A0A2V2MQH5</accession>
<protein>
    <submittedName>
        <fullName evidence="2">Uncharacterized protein</fullName>
    </submittedName>
</protein>
<sequence length="275" mass="30440">MKWFSIGVLICLVFLTMQGVLAESLFSFDQEIKPDLYVTDDLISRAGTINIPAGLGILTTNEIIQPYWAPAHDVLPIRMDFSPVNQKGPIADLSIVGIDMYQFGNEVKNIFSFSNGVPLNIVTTYFVNSSETIPYYLFLRNTLDKGDTIHDFNYVYSAEYEPISYNQTAYQSGNPSGNYHTSMGAINLTFSKKPDWLPYLNGTFSDGYIIGGTVNGPVWFGSWGPDDATFDRDPSKALSGSFMVVFNEDWSSFSGTKGNWQSSSNAGKFTGEKGT</sequence>
<dbReference type="OrthoDB" id="375120at2157"/>
<dbReference type="AlphaFoldDB" id="A0A2V2MQH5"/>
<feature type="region of interest" description="Disordered" evidence="1">
    <location>
        <begin position="254"/>
        <end position="275"/>
    </location>
</feature>
<keyword evidence="3" id="KW-1185">Reference proteome</keyword>
<feature type="compositionally biased region" description="Polar residues" evidence="1">
    <location>
        <begin position="254"/>
        <end position="267"/>
    </location>
</feature>
<gene>
    <name evidence="2" type="ORF">DLD82_15595</name>
</gene>
<reference evidence="2 3" key="1">
    <citation type="submission" date="2018-05" db="EMBL/GenBank/DDBJ databases">
        <title>Draft genome of Methanospirillum stamsii Pt1.</title>
        <authorList>
            <person name="Dueholm M.S."/>
            <person name="Nielsen P.H."/>
            <person name="Bakmann L.F."/>
            <person name="Otzen D.E."/>
        </authorList>
    </citation>
    <scope>NUCLEOTIDE SEQUENCE [LARGE SCALE GENOMIC DNA]</scope>
    <source>
        <strain evidence="2 3">Pt1</strain>
    </source>
</reference>
<evidence type="ECO:0000313" key="3">
    <source>
        <dbReference type="Proteomes" id="UP000245934"/>
    </source>
</evidence>
<organism evidence="2 3">
    <name type="scientific">Methanospirillum stamsii</name>
    <dbReference type="NCBI Taxonomy" id="1277351"/>
    <lineage>
        <taxon>Archaea</taxon>
        <taxon>Methanobacteriati</taxon>
        <taxon>Methanobacteriota</taxon>
        <taxon>Stenosarchaea group</taxon>
        <taxon>Methanomicrobia</taxon>
        <taxon>Methanomicrobiales</taxon>
        <taxon>Methanospirillaceae</taxon>
        <taxon>Methanospirillum</taxon>
    </lineage>
</organism>